<reference evidence="1 2" key="1">
    <citation type="submission" date="2019-08" db="EMBL/GenBank/DDBJ databases">
        <title>Deep-cultivation of Planctomycetes and their phenomic and genomic characterization uncovers novel biology.</title>
        <authorList>
            <person name="Wiegand S."/>
            <person name="Jogler M."/>
            <person name="Boedeker C."/>
            <person name="Pinto D."/>
            <person name="Vollmers J."/>
            <person name="Rivas-Marin E."/>
            <person name="Kohn T."/>
            <person name="Peeters S.H."/>
            <person name="Heuer A."/>
            <person name="Rast P."/>
            <person name="Oberbeckmann S."/>
            <person name="Bunk B."/>
            <person name="Jeske O."/>
            <person name="Meyerdierks A."/>
            <person name="Storesund J.E."/>
            <person name="Kallscheuer N."/>
            <person name="Luecker S."/>
            <person name="Lage O.M."/>
            <person name="Pohl T."/>
            <person name="Merkel B.J."/>
            <person name="Hornburger P."/>
            <person name="Mueller R.-W."/>
            <person name="Bruemmer F."/>
            <person name="Labrenz M."/>
            <person name="Spormann A.M."/>
            <person name="Op den Camp H."/>
            <person name="Overmann J."/>
            <person name="Amann R."/>
            <person name="Jetten M.S.M."/>
            <person name="Mascher T."/>
            <person name="Medema M.H."/>
            <person name="Devos D.P."/>
            <person name="Kaster A.-K."/>
            <person name="Ovreas L."/>
            <person name="Rohde M."/>
            <person name="Galperin M.Y."/>
            <person name="Jogler C."/>
        </authorList>
    </citation>
    <scope>NUCLEOTIDE SEQUENCE [LARGE SCALE GENOMIC DNA]</scope>
    <source>
        <strain evidence="1 2">FC18</strain>
    </source>
</reference>
<dbReference type="KEGG" id="mff:MFFC18_21100"/>
<organism evidence="1 2">
    <name type="scientific">Mariniblastus fucicola</name>
    <dbReference type="NCBI Taxonomy" id="980251"/>
    <lineage>
        <taxon>Bacteria</taxon>
        <taxon>Pseudomonadati</taxon>
        <taxon>Planctomycetota</taxon>
        <taxon>Planctomycetia</taxon>
        <taxon>Pirellulales</taxon>
        <taxon>Pirellulaceae</taxon>
        <taxon>Mariniblastus</taxon>
    </lineage>
</organism>
<dbReference type="OrthoDB" id="583182at2"/>
<proteinExistence type="predicted"/>
<sequence>MLAFKIILNGDVICTAGADDGHRVLGAALSWTHRTPDDIDFHVSGVPETNQLFDYDVPAIKIGDKITIEVVDTDDISKPDTVKPPNDWR</sequence>
<dbReference type="RefSeq" id="WP_075082324.1">
    <property type="nucleotide sequence ID" value="NZ_CP042912.1"/>
</dbReference>
<dbReference type="EMBL" id="CP042912">
    <property type="protein sequence ID" value="QEG22234.1"/>
    <property type="molecule type" value="Genomic_DNA"/>
</dbReference>
<accession>A0A5B9P7D1</accession>
<protein>
    <submittedName>
        <fullName evidence="1">Uncharacterized protein</fullName>
    </submittedName>
</protein>
<keyword evidence="2" id="KW-1185">Reference proteome</keyword>
<dbReference type="AlphaFoldDB" id="A0A5B9P7D1"/>
<gene>
    <name evidence="1" type="ORF">MFFC18_21100</name>
</gene>
<evidence type="ECO:0000313" key="1">
    <source>
        <dbReference type="EMBL" id="QEG22234.1"/>
    </source>
</evidence>
<evidence type="ECO:0000313" key="2">
    <source>
        <dbReference type="Proteomes" id="UP000322214"/>
    </source>
</evidence>
<dbReference type="Proteomes" id="UP000322214">
    <property type="component" value="Chromosome"/>
</dbReference>
<name>A0A5B9P7D1_9BACT</name>